<dbReference type="OrthoDB" id="9782434at2"/>
<name>A0A5C5V3X6_9BACT</name>
<dbReference type="InterPro" id="IPR007461">
    <property type="entry name" value="Ysc84_actin-binding"/>
</dbReference>
<dbReference type="EMBL" id="SJPF01000003">
    <property type="protein sequence ID" value="TWT32639.1"/>
    <property type="molecule type" value="Genomic_DNA"/>
</dbReference>
<dbReference type="PANTHER" id="PTHR15629:SF2">
    <property type="entry name" value="SH3 DOMAIN-CONTAINING YSC84-LIKE PROTEIN 1"/>
    <property type="match status" value="1"/>
</dbReference>
<dbReference type="RefSeq" id="WP_146431825.1">
    <property type="nucleotide sequence ID" value="NZ_SJPF01000003.1"/>
</dbReference>
<protein>
    <recommendedName>
        <fullName evidence="3">Ysc84 actin-binding domain-containing protein</fullName>
    </recommendedName>
</protein>
<evidence type="ECO:0000259" key="3">
    <source>
        <dbReference type="Pfam" id="PF04366"/>
    </source>
</evidence>
<dbReference type="AlphaFoldDB" id="A0A5C5V3X6"/>
<dbReference type="InterPro" id="IPR051702">
    <property type="entry name" value="SH3_domain_YSC84-like"/>
</dbReference>
<comment type="caution">
    <text evidence="4">The sequence shown here is derived from an EMBL/GenBank/DDBJ whole genome shotgun (WGS) entry which is preliminary data.</text>
</comment>
<dbReference type="Pfam" id="PF04366">
    <property type="entry name" value="Ysc84"/>
    <property type="match status" value="1"/>
</dbReference>
<feature type="domain" description="Ysc84 actin-binding" evidence="3">
    <location>
        <begin position="102"/>
        <end position="201"/>
    </location>
</feature>
<dbReference type="GO" id="GO:0035091">
    <property type="term" value="F:phosphatidylinositol binding"/>
    <property type="evidence" value="ECO:0007669"/>
    <property type="project" value="TreeGrafter"/>
</dbReference>
<dbReference type="PANTHER" id="PTHR15629">
    <property type="entry name" value="SH3YL1 PROTEIN"/>
    <property type="match status" value="1"/>
</dbReference>
<dbReference type="Proteomes" id="UP000318878">
    <property type="component" value="Unassembled WGS sequence"/>
</dbReference>
<evidence type="ECO:0000313" key="5">
    <source>
        <dbReference type="Proteomes" id="UP000318878"/>
    </source>
</evidence>
<keyword evidence="2" id="KW-0732">Signal</keyword>
<evidence type="ECO:0000313" key="4">
    <source>
        <dbReference type="EMBL" id="TWT32639.1"/>
    </source>
</evidence>
<feature type="chain" id="PRO_5023129468" description="Ysc84 actin-binding domain-containing protein" evidence="2">
    <location>
        <begin position="25"/>
        <end position="348"/>
    </location>
</feature>
<reference evidence="4 5" key="1">
    <citation type="submission" date="2019-02" db="EMBL/GenBank/DDBJ databases">
        <title>Deep-cultivation of Planctomycetes and their phenomic and genomic characterization uncovers novel biology.</title>
        <authorList>
            <person name="Wiegand S."/>
            <person name="Jogler M."/>
            <person name="Boedeker C."/>
            <person name="Pinto D."/>
            <person name="Vollmers J."/>
            <person name="Rivas-Marin E."/>
            <person name="Kohn T."/>
            <person name="Peeters S.H."/>
            <person name="Heuer A."/>
            <person name="Rast P."/>
            <person name="Oberbeckmann S."/>
            <person name="Bunk B."/>
            <person name="Jeske O."/>
            <person name="Meyerdierks A."/>
            <person name="Storesund J.E."/>
            <person name="Kallscheuer N."/>
            <person name="Luecker S."/>
            <person name="Lage O.M."/>
            <person name="Pohl T."/>
            <person name="Merkel B.J."/>
            <person name="Hornburger P."/>
            <person name="Mueller R.-W."/>
            <person name="Bruemmer F."/>
            <person name="Labrenz M."/>
            <person name="Spormann A.M."/>
            <person name="Op Den Camp H."/>
            <person name="Overmann J."/>
            <person name="Amann R."/>
            <person name="Jetten M.S.M."/>
            <person name="Mascher T."/>
            <person name="Medema M.H."/>
            <person name="Devos D.P."/>
            <person name="Kaster A.-K."/>
            <person name="Ovreas L."/>
            <person name="Rohde M."/>
            <person name="Galperin M.Y."/>
            <person name="Jogler C."/>
        </authorList>
    </citation>
    <scope>NUCLEOTIDE SEQUENCE [LARGE SCALE GENOMIC DNA]</scope>
    <source>
        <strain evidence="4 5">Enr8</strain>
    </source>
</reference>
<evidence type="ECO:0000256" key="1">
    <source>
        <dbReference type="SAM" id="Coils"/>
    </source>
</evidence>
<feature type="signal peptide" evidence="2">
    <location>
        <begin position="1"/>
        <end position="24"/>
    </location>
</feature>
<gene>
    <name evidence="4" type="ORF">Enr8_24440</name>
</gene>
<organism evidence="4 5">
    <name type="scientific">Blastopirellula retiformator</name>
    <dbReference type="NCBI Taxonomy" id="2527970"/>
    <lineage>
        <taxon>Bacteria</taxon>
        <taxon>Pseudomonadati</taxon>
        <taxon>Planctomycetota</taxon>
        <taxon>Planctomycetia</taxon>
        <taxon>Pirellulales</taxon>
        <taxon>Pirellulaceae</taxon>
        <taxon>Blastopirellula</taxon>
    </lineage>
</organism>
<evidence type="ECO:0000256" key="2">
    <source>
        <dbReference type="SAM" id="SignalP"/>
    </source>
</evidence>
<feature type="coiled-coil region" evidence="1">
    <location>
        <begin position="242"/>
        <end position="269"/>
    </location>
</feature>
<keyword evidence="1" id="KW-0175">Coiled coil</keyword>
<keyword evidence="5" id="KW-1185">Reference proteome</keyword>
<proteinExistence type="predicted"/>
<accession>A0A5C5V3X6</accession>
<dbReference type="CDD" id="cd11524">
    <property type="entry name" value="SYLF"/>
    <property type="match status" value="1"/>
</dbReference>
<sequence length="348" mass="36667" precursor="true">MHYAKLTLAALCAVALSAATTAHAQSLENQTVAQATSVLSDIMQIPAKGIPHKMLEDAQGLVIIPNMIKGGFVVGVRHGNGVVMVRDANTGGWTAPQFVSMTGGSVGWQVGVQSTDVILVFRTQNSVQNLLKGQFTLGVDAAAAAGPVGRQASAGTDLQLKSEIYSYNRSRGLFIGASLDGSALKMNPAATQAYYANGVPPAANELVATVLKYSAPVPAGQVVVQGQPQMKLTSPTPAIENVAEASEHLNQLQAETASASQRLAAVLDENWRQYLALPAEVYTPGRQPSPQAMATSLENFRRIMANPDYAQLTQRPDFRSLVALLEQYSAALAQPVGNSGLQLPPPPK</sequence>